<protein>
    <submittedName>
        <fullName evidence="2">Uncharacterized protein</fullName>
    </submittedName>
</protein>
<proteinExistence type="predicted"/>
<dbReference type="WBParaSite" id="PS1159_v2.g16748.t1">
    <property type="protein sequence ID" value="PS1159_v2.g16748.t1"/>
    <property type="gene ID" value="PS1159_v2.g16748"/>
</dbReference>
<organism evidence="1 2">
    <name type="scientific">Panagrolaimus sp. PS1159</name>
    <dbReference type="NCBI Taxonomy" id="55785"/>
    <lineage>
        <taxon>Eukaryota</taxon>
        <taxon>Metazoa</taxon>
        <taxon>Ecdysozoa</taxon>
        <taxon>Nematoda</taxon>
        <taxon>Chromadorea</taxon>
        <taxon>Rhabditida</taxon>
        <taxon>Tylenchina</taxon>
        <taxon>Panagrolaimomorpha</taxon>
        <taxon>Panagrolaimoidea</taxon>
        <taxon>Panagrolaimidae</taxon>
        <taxon>Panagrolaimus</taxon>
    </lineage>
</organism>
<sequence>MQWNLSTPSYTFNYPNGAGDFNFYLSVSDTNYDFEYPTIFIDNGEVFHFSNYGLFSPDHSCSFSDVEDFCDDGGPRNNQSICCNNFIYIDIPDYSPEICEIYKSETNIKSEDGNFMASLNATFFSFMEGFNISVTDFKSFRDDNYKFMSMLGDTSCTGDNINPFSNCSFTFPTNDFRFDMSFIFEHYSTLATKLIRRNKIFFKEGNIPFTQSDPCWNQTSPIPFGKGTKSETKICCTKFKSAVTSTASSSTTVIPGSKCSKYSSKTNVTDGSSSLIANYRFNDTGFIVEIIDYKSSTTSTVQLEAYSKDLFSQTCSASTMNPKNTCIFKLSDSHKYELQMRTSVFPDGFNMLAIIEQSKHFTTPLLTPSSACYNETNPYNYLYSNLNATTQFCCVTFS</sequence>
<accession>A0AC35FEG0</accession>
<name>A0AC35FEG0_9BILA</name>
<evidence type="ECO:0000313" key="1">
    <source>
        <dbReference type="Proteomes" id="UP000887580"/>
    </source>
</evidence>
<dbReference type="Proteomes" id="UP000887580">
    <property type="component" value="Unplaced"/>
</dbReference>
<evidence type="ECO:0000313" key="2">
    <source>
        <dbReference type="WBParaSite" id="PS1159_v2.g16748.t1"/>
    </source>
</evidence>
<reference evidence="2" key="1">
    <citation type="submission" date="2022-11" db="UniProtKB">
        <authorList>
            <consortium name="WormBaseParasite"/>
        </authorList>
    </citation>
    <scope>IDENTIFICATION</scope>
</reference>